<dbReference type="Proteomes" id="UP001358614">
    <property type="component" value="Chromosome 1"/>
</dbReference>
<feature type="compositionally biased region" description="Polar residues" evidence="1">
    <location>
        <begin position="549"/>
        <end position="561"/>
    </location>
</feature>
<sequence length="1027" mass="110011">MTTKDRYPGLGRSSTMFTQSSLPTNEELPFLPPLPDTPQHAYKSYLSEDYLLKAKTPLTRQLWEERSNSPVETSAGGMKRTESSRKWDVEVDYPVLTTRQSVFNTPLPINRISSGDYFKPASRTPSPPKAKDQSPTPEIIDKQFIQHDQVLTPHLQINSGIPDTEKQAGDHLIPPSKPIDDIQPVSSPVKATEPAQQQPRISASFNLPTYIAEASLLAEESLMGGAASSADGDSFHLGIDKLRPKRASSEETEGSEKEESPPTSDTSPKPLSTKSTFLNPLQQQNPLDQSTLLPRSPAKTSHLLETKNAISNVEPPWSDDSQLYGSSISSRENSISPEKYSSPYRTLSSLPHSTGMRGFPTSSSSHSMITTLPKIKRTFPASSSGQSLSSVCEDEYHFEGEVSTLLPVSPIKTAHLLTDAELISKEKLEEQESSFRLPVPTKATPYKPSFMSKTPTKSPPAKMSPIKTIVTAHKYTHPQRDVRDEQGDITLDVKDLLAKVNKPKRASGTEESFVDLLHDEFMPDGLDASMIGPDESMLPPSLRPRGHRGNSTSPIKASSYASPIRPSRTSAAALPVTSRTIEVAETSSPIKQFPSSQTPHNLASQAEEPSGEPKQQTISRSKSLSRVAEIIERVKSERAATQHTQPPKAVNNHEKEQVLAASPPKTAVRTRTYTTVRTPATSTARPRNSMMPPPATSKRISLSAGALPIPTSASHKSVDLPPARTAPRVSTIASKRPTTTTNTTRNTATTTSARLASNGTARAPVSSRTSMAPPTSRVDPRVRPGSTSSTVSSSATVPSLPTSRTTRPSTTVALPSTESTTTTISSRVARPSTVSRLNGLAKPADGPTARSVPAPVPRSTRVSRPFGTDASSTTNRTSAIPPRSSKLTTGPSSSTARSAEGVKSRAMSTPASATVSNPTTTDRVPPLPTSRITRPSTITTTAARESVKKSSLPPPLTGTSAGIQRSRIGSTTTTTTAGGLPRPSTRPTSTAGKSSAPPTITGTRPGTGTGLSALRERLDRLHARQVR</sequence>
<feature type="region of interest" description="Disordered" evidence="1">
    <location>
        <begin position="226"/>
        <end position="277"/>
    </location>
</feature>
<feature type="compositionally biased region" description="Polar residues" evidence="1">
    <location>
        <begin position="343"/>
        <end position="352"/>
    </location>
</feature>
<dbReference type="GeneID" id="91103120"/>
<dbReference type="KEGG" id="ker:91103120"/>
<feature type="region of interest" description="Disordered" evidence="1">
    <location>
        <begin position="1"/>
        <end position="35"/>
    </location>
</feature>
<feature type="compositionally biased region" description="Polar residues" evidence="1">
    <location>
        <begin position="577"/>
        <end position="604"/>
    </location>
</feature>
<protein>
    <submittedName>
        <fullName evidence="2">Uncharacterized protein</fullName>
    </submittedName>
</protein>
<feature type="compositionally biased region" description="Polar residues" evidence="1">
    <location>
        <begin position="957"/>
        <end position="970"/>
    </location>
</feature>
<feature type="region of interest" description="Disordered" evidence="1">
    <location>
        <begin position="328"/>
        <end position="367"/>
    </location>
</feature>
<feature type="compositionally biased region" description="Polar residues" evidence="1">
    <location>
        <begin position="613"/>
        <end position="624"/>
    </location>
</feature>
<feature type="region of interest" description="Disordered" evidence="1">
    <location>
        <begin position="113"/>
        <end position="135"/>
    </location>
</feature>
<feature type="compositionally biased region" description="Low complexity" evidence="1">
    <location>
        <begin position="738"/>
        <end position="754"/>
    </location>
</feature>
<feature type="region of interest" description="Disordered" evidence="1">
    <location>
        <begin position="532"/>
        <end position="667"/>
    </location>
</feature>
<feature type="region of interest" description="Disordered" evidence="1">
    <location>
        <begin position="711"/>
        <end position="1012"/>
    </location>
</feature>
<evidence type="ECO:0000256" key="1">
    <source>
        <dbReference type="SAM" id="MobiDB-lite"/>
    </source>
</evidence>
<dbReference type="AlphaFoldDB" id="A0AAX4KLP0"/>
<proteinExistence type="predicted"/>
<feature type="compositionally biased region" description="Polar residues" evidence="1">
    <location>
        <begin position="906"/>
        <end position="922"/>
    </location>
</feature>
<evidence type="ECO:0000313" key="2">
    <source>
        <dbReference type="EMBL" id="WWD06233.1"/>
    </source>
</evidence>
<feature type="compositionally biased region" description="Polar residues" evidence="1">
    <location>
        <begin position="265"/>
        <end position="277"/>
    </location>
</feature>
<feature type="region of interest" description="Disordered" evidence="1">
    <location>
        <begin position="159"/>
        <end position="201"/>
    </location>
</feature>
<feature type="compositionally biased region" description="Polar residues" evidence="1">
    <location>
        <begin position="885"/>
        <end position="897"/>
    </location>
</feature>
<feature type="compositionally biased region" description="Polar residues" evidence="1">
    <location>
        <begin position="869"/>
        <end position="878"/>
    </location>
</feature>
<feature type="compositionally biased region" description="Polar residues" evidence="1">
    <location>
        <begin position="12"/>
        <end position="24"/>
    </location>
</feature>
<gene>
    <name evidence="2" type="ORF">V865_004319</name>
</gene>
<keyword evidence="3" id="KW-1185">Reference proteome</keyword>
<organism evidence="2 3">
    <name type="scientific">Kwoniella europaea PYCC6329</name>
    <dbReference type="NCBI Taxonomy" id="1423913"/>
    <lineage>
        <taxon>Eukaryota</taxon>
        <taxon>Fungi</taxon>
        <taxon>Dikarya</taxon>
        <taxon>Basidiomycota</taxon>
        <taxon>Agaricomycotina</taxon>
        <taxon>Tremellomycetes</taxon>
        <taxon>Tremellales</taxon>
        <taxon>Cryptococcaceae</taxon>
        <taxon>Kwoniella</taxon>
    </lineage>
</organism>
<accession>A0AAX4KLP0</accession>
<reference evidence="2 3" key="1">
    <citation type="submission" date="2024-01" db="EMBL/GenBank/DDBJ databases">
        <title>Comparative genomics of Cryptococcus and Kwoniella reveals pathogenesis evolution and contrasting modes of karyotype evolution via chromosome fusion or intercentromeric recombination.</title>
        <authorList>
            <person name="Coelho M.A."/>
            <person name="David-Palma M."/>
            <person name="Shea T."/>
            <person name="Bowers K."/>
            <person name="McGinley-Smith S."/>
            <person name="Mohammad A.W."/>
            <person name="Gnirke A."/>
            <person name="Yurkov A.M."/>
            <person name="Nowrousian M."/>
            <person name="Sun S."/>
            <person name="Cuomo C.A."/>
            <person name="Heitman J."/>
        </authorList>
    </citation>
    <scope>NUCLEOTIDE SEQUENCE [LARGE SCALE GENOMIC DNA]</scope>
    <source>
        <strain evidence="2 3">PYCC6329</strain>
    </source>
</reference>
<feature type="compositionally biased region" description="Polar residues" evidence="1">
    <location>
        <begin position="755"/>
        <end position="773"/>
    </location>
</feature>
<feature type="compositionally biased region" description="Low complexity" evidence="1">
    <location>
        <begin position="929"/>
        <end position="943"/>
    </location>
</feature>
<name>A0AAX4KLP0_9TREE</name>
<dbReference type="RefSeq" id="XP_066084200.1">
    <property type="nucleotide sequence ID" value="XM_066228103.1"/>
</dbReference>
<feature type="compositionally biased region" description="Basic and acidic residues" evidence="1">
    <location>
        <begin position="629"/>
        <end position="640"/>
    </location>
</feature>
<feature type="compositionally biased region" description="Low complexity" evidence="1">
    <location>
        <begin position="997"/>
        <end position="1006"/>
    </location>
</feature>
<feature type="region of interest" description="Disordered" evidence="1">
    <location>
        <begin position="63"/>
        <end position="83"/>
    </location>
</feature>
<dbReference type="EMBL" id="CP144089">
    <property type="protein sequence ID" value="WWD06233.1"/>
    <property type="molecule type" value="Genomic_DNA"/>
</dbReference>
<evidence type="ECO:0000313" key="3">
    <source>
        <dbReference type="Proteomes" id="UP001358614"/>
    </source>
</evidence>
<feature type="compositionally biased region" description="Low complexity" evidence="1">
    <location>
        <begin position="786"/>
        <end position="826"/>
    </location>
</feature>